<accession>A0AAE9WF90</accession>
<proteinExistence type="predicted"/>
<dbReference type="Proteomes" id="UP001212411">
    <property type="component" value="Chromosome 3"/>
</dbReference>
<protein>
    <submittedName>
        <fullName evidence="1">Uncharacterized protein</fullName>
    </submittedName>
</protein>
<dbReference type="RefSeq" id="XP_056039569.1">
    <property type="nucleotide sequence ID" value="XM_056183028.1"/>
</dbReference>
<dbReference type="GeneID" id="80877717"/>
<name>A0AAE9WF90_9SCHI</name>
<sequence length="63" mass="7207">MEKEPLSIIPVDEPSVFNFFSCKMLNPTNDEWEPAYSKLLLRKKCTWNGSLPSCLAPKLSTNF</sequence>
<evidence type="ECO:0000313" key="1">
    <source>
        <dbReference type="EMBL" id="WBW75326.1"/>
    </source>
</evidence>
<dbReference type="EMBL" id="CP115613">
    <property type="protein sequence ID" value="WBW75326.1"/>
    <property type="molecule type" value="Genomic_DNA"/>
</dbReference>
<organism evidence="1 2">
    <name type="scientific">Schizosaccharomyces osmophilus</name>
    <dbReference type="NCBI Taxonomy" id="2545709"/>
    <lineage>
        <taxon>Eukaryota</taxon>
        <taxon>Fungi</taxon>
        <taxon>Dikarya</taxon>
        <taxon>Ascomycota</taxon>
        <taxon>Taphrinomycotina</taxon>
        <taxon>Schizosaccharomycetes</taxon>
        <taxon>Schizosaccharomycetales</taxon>
        <taxon>Schizosaccharomycetaceae</taxon>
        <taxon>Schizosaccharomyces</taxon>
    </lineage>
</organism>
<keyword evidence="2" id="KW-1185">Reference proteome</keyword>
<dbReference type="AlphaFoldDB" id="A0AAE9WF90"/>
<evidence type="ECO:0000313" key="2">
    <source>
        <dbReference type="Proteomes" id="UP001212411"/>
    </source>
</evidence>
<dbReference type="KEGG" id="som:SOMG_04241"/>
<reference evidence="1 2" key="1">
    <citation type="journal article" date="2023" name="G3 (Bethesda)">
        <title>A high-quality reference genome for the fission yeast Schizosaccharomyces osmophilus.</title>
        <authorList>
            <person name="Jia G.S."/>
            <person name="Zhang W.C."/>
            <person name="Liang Y."/>
            <person name="Liu X.H."/>
            <person name="Rhind N."/>
            <person name="Pidoux A."/>
            <person name="Brysch-Herzberg M."/>
            <person name="Du L.L."/>
        </authorList>
    </citation>
    <scope>NUCLEOTIDE SEQUENCE [LARGE SCALE GENOMIC DNA]</scope>
    <source>
        <strain evidence="1 2">CBS 15793</strain>
    </source>
</reference>
<gene>
    <name evidence="1" type="ORF">SOMG_04241</name>
</gene>